<evidence type="ECO:0000256" key="7">
    <source>
        <dbReference type="SAM" id="Phobius"/>
    </source>
</evidence>
<dbReference type="Pfam" id="PF02687">
    <property type="entry name" value="FtsX"/>
    <property type="match status" value="1"/>
</dbReference>
<name>A0A929RQT9_9ACTO</name>
<keyword evidence="5 7" id="KW-0472">Membrane</keyword>
<feature type="domain" description="ABC3 transporter permease C-terminal" evidence="8">
    <location>
        <begin position="272"/>
        <end position="375"/>
    </location>
</feature>
<protein>
    <submittedName>
        <fullName evidence="9">ABC transporter permease</fullName>
    </submittedName>
</protein>
<dbReference type="PANTHER" id="PTHR30572">
    <property type="entry name" value="MEMBRANE COMPONENT OF TRANSPORTER-RELATED"/>
    <property type="match status" value="1"/>
</dbReference>
<feature type="transmembrane region" description="Helical" evidence="7">
    <location>
        <begin position="312"/>
        <end position="338"/>
    </location>
</feature>
<sequence length="395" mass="41889">MTGALTLRRVPLMNIRAHPVRAAILLFFAFALAACVFGGLVTVDGMRSELSLSERRLGADLVVYPTFCLNQVDKKRLLMIGTPVACDQARSTLSRMDDNEDIAAVSYQLYIADTRPDGTPLWIVGYDPATDFVISPWMREGEDAAPPTGSVAVGAAVEDADGQVTLFGRQWPVGAHLLETGSELDNAVVVSMDTLTQVIAASVESGVGTYASVQPNQDFSAALVKVDDSRDVQSVTEWINLYVRKVTAVRSDEALVTTASDIRAHRSLTLGVLGFAWLVLLVALVVAQFALMNERQHEVYVWRTIGASRATIARVVAIESLILHAAGACVGVLAAAAALPLAHDAFALAALAAPGRSLPLAALTVVALVAFGVAGTRLALARVYRSVSGQKLAPI</sequence>
<comment type="subcellular location">
    <subcellularLocation>
        <location evidence="1">Cell membrane</location>
        <topology evidence="1">Multi-pass membrane protein</topology>
    </subcellularLocation>
</comment>
<evidence type="ECO:0000256" key="3">
    <source>
        <dbReference type="ARBA" id="ARBA00022692"/>
    </source>
</evidence>
<keyword evidence="4 7" id="KW-1133">Transmembrane helix</keyword>
<dbReference type="Proteomes" id="UP000759246">
    <property type="component" value="Unassembled WGS sequence"/>
</dbReference>
<proteinExistence type="inferred from homology"/>
<dbReference type="GO" id="GO:0022857">
    <property type="term" value="F:transmembrane transporter activity"/>
    <property type="evidence" value="ECO:0007669"/>
    <property type="project" value="TreeGrafter"/>
</dbReference>
<evidence type="ECO:0000313" key="10">
    <source>
        <dbReference type="Proteomes" id="UP000759246"/>
    </source>
</evidence>
<dbReference type="InterPro" id="IPR050250">
    <property type="entry name" value="Macrolide_Exporter_MacB"/>
</dbReference>
<evidence type="ECO:0000256" key="4">
    <source>
        <dbReference type="ARBA" id="ARBA00022989"/>
    </source>
</evidence>
<evidence type="ECO:0000256" key="1">
    <source>
        <dbReference type="ARBA" id="ARBA00004651"/>
    </source>
</evidence>
<evidence type="ECO:0000256" key="5">
    <source>
        <dbReference type="ARBA" id="ARBA00023136"/>
    </source>
</evidence>
<evidence type="ECO:0000259" key="8">
    <source>
        <dbReference type="Pfam" id="PF02687"/>
    </source>
</evidence>
<feature type="transmembrane region" description="Helical" evidence="7">
    <location>
        <begin position="358"/>
        <end position="380"/>
    </location>
</feature>
<dbReference type="PANTHER" id="PTHR30572:SF4">
    <property type="entry name" value="ABC TRANSPORTER PERMEASE YTRF"/>
    <property type="match status" value="1"/>
</dbReference>
<feature type="transmembrane region" description="Helical" evidence="7">
    <location>
        <begin position="268"/>
        <end position="291"/>
    </location>
</feature>
<dbReference type="GO" id="GO:0005886">
    <property type="term" value="C:plasma membrane"/>
    <property type="evidence" value="ECO:0007669"/>
    <property type="project" value="UniProtKB-SubCell"/>
</dbReference>
<comment type="similarity">
    <text evidence="6">Belongs to the ABC-4 integral membrane protein family.</text>
</comment>
<dbReference type="AlphaFoldDB" id="A0A929RQT9"/>
<evidence type="ECO:0000313" key="9">
    <source>
        <dbReference type="EMBL" id="MBF0966322.1"/>
    </source>
</evidence>
<comment type="caution">
    <text evidence="9">The sequence shown here is derived from an EMBL/GenBank/DDBJ whole genome shotgun (WGS) entry which is preliminary data.</text>
</comment>
<evidence type="ECO:0000256" key="6">
    <source>
        <dbReference type="ARBA" id="ARBA00038076"/>
    </source>
</evidence>
<dbReference type="InterPro" id="IPR003838">
    <property type="entry name" value="ABC3_permease_C"/>
</dbReference>
<organism evidence="9 10">
    <name type="scientific">Actinomyces bouchesdurhonensis</name>
    <dbReference type="NCBI Taxonomy" id="1852361"/>
    <lineage>
        <taxon>Bacteria</taxon>
        <taxon>Bacillati</taxon>
        <taxon>Actinomycetota</taxon>
        <taxon>Actinomycetes</taxon>
        <taxon>Actinomycetales</taxon>
        <taxon>Actinomycetaceae</taxon>
        <taxon>Actinomyces</taxon>
    </lineage>
</organism>
<reference evidence="9" key="1">
    <citation type="submission" date="2020-04" db="EMBL/GenBank/DDBJ databases">
        <title>Deep metagenomics examines the oral microbiome during advanced dental caries in children, revealing novel taxa and co-occurrences with host molecules.</title>
        <authorList>
            <person name="Baker J.L."/>
            <person name="Morton J.T."/>
            <person name="Dinis M."/>
            <person name="Alvarez R."/>
            <person name="Tran N.C."/>
            <person name="Knight R."/>
            <person name="Edlund A."/>
        </authorList>
    </citation>
    <scope>NUCLEOTIDE SEQUENCE</scope>
    <source>
        <strain evidence="9">JCVI_30_bin.13</strain>
    </source>
</reference>
<keyword evidence="3 7" id="KW-0812">Transmembrane</keyword>
<evidence type="ECO:0000256" key="2">
    <source>
        <dbReference type="ARBA" id="ARBA00022475"/>
    </source>
</evidence>
<accession>A0A929RQT9</accession>
<keyword evidence="2" id="KW-1003">Cell membrane</keyword>
<gene>
    <name evidence="9" type="ORF">HXK09_04010</name>
</gene>
<dbReference type="EMBL" id="JABZGF010000085">
    <property type="protein sequence ID" value="MBF0966322.1"/>
    <property type="molecule type" value="Genomic_DNA"/>
</dbReference>